<dbReference type="GO" id="GO:0016874">
    <property type="term" value="F:ligase activity"/>
    <property type="evidence" value="ECO:0007669"/>
    <property type="project" value="UniProtKB-KW"/>
</dbReference>
<evidence type="ECO:0000313" key="3">
    <source>
        <dbReference type="EMBL" id="TDD81748.1"/>
    </source>
</evidence>
<dbReference type="InterPro" id="IPR000873">
    <property type="entry name" value="AMP-dep_synth/lig_dom"/>
</dbReference>
<dbReference type="Gene3D" id="3.30.300.30">
    <property type="match status" value="1"/>
</dbReference>
<dbReference type="GO" id="GO:0006633">
    <property type="term" value="P:fatty acid biosynthetic process"/>
    <property type="evidence" value="ECO:0007669"/>
    <property type="project" value="TreeGrafter"/>
</dbReference>
<reference evidence="3 4" key="1">
    <citation type="submission" date="2019-03" db="EMBL/GenBank/DDBJ databases">
        <title>Draft genome sequences of novel Actinobacteria.</title>
        <authorList>
            <person name="Sahin N."/>
            <person name="Ay H."/>
            <person name="Saygin H."/>
        </authorList>
    </citation>
    <scope>NUCLEOTIDE SEQUENCE [LARGE SCALE GENOMIC DNA]</scope>
    <source>
        <strain evidence="3 4">H3C3</strain>
    </source>
</reference>
<gene>
    <name evidence="3" type="ORF">E1298_23655</name>
</gene>
<keyword evidence="4" id="KW-1185">Reference proteome</keyword>
<sequence length="579" mass="62450">MPASPVNPAVWDLGIGPWSYLPAPRCRRSIEFMAVQHLCDSGETLDAALRSLARTSPSVGVRFPETSKRIDAAALDDAATRCAAGLLAEGVEPGDLVGLLMTTTPMFLINLFGVLRAGAAVTVLPAPSKLSDEPAAARRMRNIVAEAGVHHVICDPALAELARKAETPRVLEPPPASSGRERLPSVAPGDLAIVQFTSGSTGRPRGVRLHHRTAMAGLRAIVESSALTPADTLAQWVPLFHDMGLFGLLANLLNGSDCHLFSPMGYIRRPGEFLRYFSEHRCSLSTGTSFGYELLLGAVGPEELAALDLSAWRLAFNGAEPVSASVVREFQERLAPAGVRRSVMYPVYGMAEATLAISFPRPGDPPATVHIDRDELSRTRRARPVPADEPNAKALVSVGRPVAGMELRVLDDHGRPCPDGGLGEIQISGPSVMDGYYNDPAATRASFDGEWFRTGDLGFTRGSDLFIAGRRKEMAIVNGRNFFPEDAEEIARETPGLYRKRCVSFADTAPDGREQLCVVVETKEPECARPALADQVRARVVRGLGVPAVRVHVVGARWLTRTTSGKWQRTLAKHRLATE</sequence>
<dbReference type="InterPro" id="IPR042099">
    <property type="entry name" value="ANL_N_sf"/>
</dbReference>
<dbReference type="Gene3D" id="3.40.50.12780">
    <property type="entry name" value="N-terminal domain of ligase-like"/>
    <property type="match status" value="1"/>
</dbReference>
<feature type="domain" description="AMP-dependent synthetase/ligase" evidence="2">
    <location>
        <begin position="67"/>
        <end position="437"/>
    </location>
</feature>
<dbReference type="InterPro" id="IPR020845">
    <property type="entry name" value="AMP-binding_CS"/>
</dbReference>
<evidence type="ECO:0000259" key="2">
    <source>
        <dbReference type="Pfam" id="PF00501"/>
    </source>
</evidence>
<proteinExistence type="inferred from homology"/>
<dbReference type="PANTHER" id="PTHR22754:SF32">
    <property type="entry name" value="DISCO-INTERACTING PROTEIN 2"/>
    <property type="match status" value="1"/>
</dbReference>
<evidence type="ECO:0000313" key="4">
    <source>
        <dbReference type="Proteomes" id="UP000294513"/>
    </source>
</evidence>
<dbReference type="GO" id="GO:0070566">
    <property type="term" value="F:adenylyltransferase activity"/>
    <property type="evidence" value="ECO:0007669"/>
    <property type="project" value="TreeGrafter"/>
</dbReference>
<dbReference type="PANTHER" id="PTHR22754">
    <property type="entry name" value="DISCO-INTERACTING PROTEIN 2 DIP2 -RELATED"/>
    <property type="match status" value="1"/>
</dbReference>
<dbReference type="GO" id="GO:0005886">
    <property type="term" value="C:plasma membrane"/>
    <property type="evidence" value="ECO:0007669"/>
    <property type="project" value="TreeGrafter"/>
</dbReference>
<dbReference type="SUPFAM" id="SSF56801">
    <property type="entry name" value="Acetyl-CoA synthetase-like"/>
    <property type="match status" value="1"/>
</dbReference>
<dbReference type="PROSITE" id="PS00455">
    <property type="entry name" value="AMP_BINDING"/>
    <property type="match status" value="1"/>
</dbReference>
<dbReference type="OrthoDB" id="3671040at2"/>
<dbReference type="Proteomes" id="UP000294513">
    <property type="component" value="Unassembled WGS sequence"/>
</dbReference>
<comment type="similarity">
    <text evidence="1">Belongs to the ATP-dependent AMP-binding enzyme family.</text>
</comment>
<comment type="caution">
    <text evidence="3">The sequence shown here is derived from an EMBL/GenBank/DDBJ whole genome shotgun (WGS) entry which is preliminary data.</text>
</comment>
<evidence type="ECO:0000256" key="1">
    <source>
        <dbReference type="ARBA" id="ARBA00006432"/>
    </source>
</evidence>
<accession>A0A4R5B657</accession>
<dbReference type="AlphaFoldDB" id="A0A4R5B657"/>
<dbReference type="InterPro" id="IPR045851">
    <property type="entry name" value="AMP-bd_C_sf"/>
</dbReference>
<keyword evidence="3" id="KW-0436">Ligase</keyword>
<name>A0A4R5B657_9ACTN</name>
<organism evidence="3 4">
    <name type="scientific">Actinomadura rubrisoli</name>
    <dbReference type="NCBI Taxonomy" id="2530368"/>
    <lineage>
        <taxon>Bacteria</taxon>
        <taxon>Bacillati</taxon>
        <taxon>Actinomycetota</taxon>
        <taxon>Actinomycetes</taxon>
        <taxon>Streptosporangiales</taxon>
        <taxon>Thermomonosporaceae</taxon>
        <taxon>Actinomadura</taxon>
    </lineage>
</organism>
<protein>
    <submittedName>
        <fullName evidence="3">Fatty acyl-AMP ligase</fullName>
    </submittedName>
</protein>
<dbReference type="Pfam" id="PF00501">
    <property type="entry name" value="AMP-binding"/>
    <property type="match status" value="1"/>
</dbReference>
<dbReference type="EMBL" id="SMKU01000133">
    <property type="protein sequence ID" value="TDD81748.1"/>
    <property type="molecule type" value="Genomic_DNA"/>
</dbReference>